<protein>
    <recommendedName>
        <fullName evidence="3">LamG-like jellyroll fold domain-containing protein</fullName>
    </recommendedName>
</protein>
<evidence type="ECO:0000256" key="2">
    <source>
        <dbReference type="ARBA" id="ARBA00023157"/>
    </source>
</evidence>
<evidence type="ECO:0000256" key="1">
    <source>
        <dbReference type="ARBA" id="ARBA00022729"/>
    </source>
</evidence>
<sequence length="881" mass="98814">MIQASNKKALELCHIDGSKHIFLQGSETGLSFGESAAFATEIHFYCEPNSEPIEPPGHQQGPAQWHGHQVLLSKFNGCVSGEYRIGLDAQRHVIFQREVSPWIVTTTDVIPLHEWHSIVCSYDGHYMRIYIDCRHAAHIACGPQKTDLTTPTLIGADLCGYASAHHFEGYISEVSLWQRSLDAAEVKSLATSNPLNSKTLSKDLIGYWCIYQRADMSAPVKNNVLLVGDQQFNGTFIVEGTQLLNRWRGWLANGGESLPRSASVAVGSGSAGPLFSKEEGVHLFVSGSASVLSFGGTASFTLAVQFLPQPTQEKPGDDTRYVLMSKFHSGLRGEYRLGLDAQLRPFFHREVQPWQVLSPTAVTAGEWHEVCATYDGATMRLFVDRRLVASAKAGAQFTDQVTPVLIGAQYGKSSVEQHFEGFISEVRVWDRAVTAEEAQQMFVANSAKATSIRRGMLGRWRPIDTRTDEPDGRITLFNSIAARSVNQPCMDAILKRHVVIHPLELTLRVGVRAVLVELGAITPHSVQWRRAIDMVSERDGYKHYCYLGTSVALQKSLLQALDLHAHELLAQQLQSVQDVNDHTLKRLHVELRQKRLDVRGRGSQLYREWFFHNPISFLRECDGDRCEFWRFRYPGRREKAMQMVVEQALARYPPSNKEPLIISSFGSGLLYQEFCHLCKLIAAGYRHLRLVLVDNAYTPWKQKYLARDGCCRIYCQPSTELSADMIRPAPTYAAPGTTKEALENTAASAVNNAISFVMYNEALFQFVQWFSTIPDVDVQVLLYDSVDAYIADCNLSPHEVMSHICSAIDYKDNDKLLEDFVNHMSTNTLRDDGVCIKLVTRSGEHLPGVYVEDRHRRVLHTLPLTNDHESHFAGACEECTP</sequence>
<keyword evidence="1" id="KW-0732">Signal</keyword>
<dbReference type="AlphaFoldDB" id="A0A7S4EVJ2"/>
<evidence type="ECO:0000259" key="3">
    <source>
        <dbReference type="SMART" id="SM00560"/>
    </source>
</evidence>
<feature type="domain" description="LamG-like jellyroll fold" evidence="3">
    <location>
        <begin position="298"/>
        <end position="436"/>
    </location>
</feature>
<dbReference type="Pfam" id="PF13385">
    <property type="entry name" value="Laminin_G_3"/>
    <property type="match status" value="2"/>
</dbReference>
<dbReference type="PANTHER" id="PTHR46130">
    <property type="entry name" value="LAMGL DOMAIN-CONTAINING PROTEIN"/>
    <property type="match status" value="1"/>
</dbReference>
<dbReference type="InterPro" id="IPR006558">
    <property type="entry name" value="LamG-like"/>
</dbReference>
<dbReference type="GO" id="GO:0004222">
    <property type="term" value="F:metalloendopeptidase activity"/>
    <property type="evidence" value="ECO:0007669"/>
    <property type="project" value="TreeGrafter"/>
</dbReference>
<gene>
    <name evidence="4" type="ORF">PCAR00345_LOCUS8480</name>
</gene>
<accession>A0A7S4EVJ2</accession>
<dbReference type="GO" id="GO:0005615">
    <property type="term" value="C:extracellular space"/>
    <property type="evidence" value="ECO:0007669"/>
    <property type="project" value="TreeGrafter"/>
</dbReference>
<dbReference type="InterPro" id="IPR013320">
    <property type="entry name" value="ConA-like_dom_sf"/>
</dbReference>
<dbReference type="GO" id="GO:0006508">
    <property type="term" value="P:proteolysis"/>
    <property type="evidence" value="ECO:0007669"/>
    <property type="project" value="TreeGrafter"/>
</dbReference>
<proteinExistence type="predicted"/>
<keyword evidence="2" id="KW-1015">Disulfide bond</keyword>
<dbReference type="SUPFAM" id="SSF49899">
    <property type="entry name" value="Concanavalin A-like lectins/glucanases"/>
    <property type="match status" value="2"/>
</dbReference>
<dbReference type="GO" id="GO:0007166">
    <property type="term" value="P:cell surface receptor signaling pathway"/>
    <property type="evidence" value="ECO:0007669"/>
    <property type="project" value="TreeGrafter"/>
</dbReference>
<organism evidence="4">
    <name type="scientific">Chrysotila carterae</name>
    <name type="common">Marine alga</name>
    <name type="synonym">Syracosphaera carterae</name>
    <dbReference type="NCBI Taxonomy" id="13221"/>
    <lineage>
        <taxon>Eukaryota</taxon>
        <taxon>Haptista</taxon>
        <taxon>Haptophyta</taxon>
        <taxon>Prymnesiophyceae</taxon>
        <taxon>Isochrysidales</taxon>
        <taxon>Isochrysidaceae</taxon>
        <taxon>Chrysotila</taxon>
    </lineage>
</organism>
<dbReference type="EMBL" id="HBIZ01013934">
    <property type="protein sequence ID" value="CAE0755892.1"/>
    <property type="molecule type" value="Transcribed_RNA"/>
</dbReference>
<dbReference type="PANTHER" id="PTHR46130:SF3">
    <property type="entry name" value="CHROMOSOME UNDETERMINED SCAFFOLD_33, WHOLE GENOME SHOTGUN SEQUENCE"/>
    <property type="match status" value="1"/>
</dbReference>
<dbReference type="InterPro" id="IPR043543">
    <property type="entry name" value="PAPPA/PAPPA2"/>
</dbReference>
<reference evidence="4" key="1">
    <citation type="submission" date="2021-01" db="EMBL/GenBank/DDBJ databases">
        <authorList>
            <person name="Corre E."/>
            <person name="Pelletier E."/>
            <person name="Niang G."/>
            <person name="Scheremetjew M."/>
            <person name="Finn R."/>
            <person name="Kale V."/>
            <person name="Holt S."/>
            <person name="Cochrane G."/>
            <person name="Meng A."/>
            <person name="Brown T."/>
            <person name="Cohen L."/>
        </authorList>
    </citation>
    <scope>NUCLEOTIDE SEQUENCE</scope>
    <source>
        <strain evidence="4">CCMP645</strain>
    </source>
</reference>
<name>A0A7S4EVJ2_CHRCT</name>
<dbReference type="Gene3D" id="2.60.120.200">
    <property type="match status" value="2"/>
</dbReference>
<dbReference type="SMART" id="SM00560">
    <property type="entry name" value="LamGL"/>
    <property type="match status" value="1"/>
</dbReference>
<evidence type="ECO:0000313" key="4">
    <source>
        <dbReference type="EMBL" id="CAE0755892.1"/>
    </source>
</evidence>